<dbReference type="InterPro" id="IPR002514">
    <property type="entry name" value="Transposase_8"/>
</dbReference>
<reference evidence="1 2" key="1">
    <citation type="submission" date="2023-08" db="EMBL/GenBank/DDBJ databases">
        <title>Characterization of two Paracoccaceae strains isolated from Phycosphere and proposal of Xinfangfangia lacusdiani sp. nov.</title>
        <authorList>
            <person name="Deng Y."/>
            <person name="Zhang Y.Q."/>
        </authorList>
    </citation>
    <scope>NUCLEOTIDE SEQUENCE [LARGE SCALE GENOMIC DNA]</scope>
    <source>
        <strain evidence="1 2">CPCC 101601</strain>
    </source>
</reference>
<dbReference type="InterPro" id="IPR010921">
    <property type="entry name" value="Trp_repressor/repl_initiator"/>
</dbReference>
<gene>
    <name evidence="1" type="ORF">Q9295_12235</name>
</gene>
<evidence type="ECO:0000313" key="2">
    <source>
        <dbReference type="Proteomes" id="UP001239680"/>
    </source>
</evidence>
<dbReference type="InterPro" id="IPR036388">
    <property type="entry name" value="WH-like_DNA-bd_sf"/>
</dbReference>
<proteinExistence type="predicted"/>
<dbReference type="RefSeq" id="WP_306680854.1">
    <property type="nucleotide sequence ID" value="NZ_JAVDBT010000011.1"/>
</dbReference>
<dbReference type="EMBL" id="JAVDBT010000011">
    <property type="protein sequence ID" value="MDQ2067144.1"/>
    <property type="molecule type" value="Genomic_DNA"/>
</dbReference>
<dbReference type="Gene3D" id="1.10.10.10">
    <property type="entry name" value="Winged helix-like DNA-binding domain superfamily/Winged helix DNA-binding domain"/>
    <property type="match status" value="1"/>
</dbReference>
<sequence>MRHVEVLGRERRRHWSDAEKISVLGRVGVDGRTVADVAREADLTRQHIYQWRQELRRKGLWPVSGSALFVQVDEDTAGLNQPLPPGSVPMIEILLRNGRQIRCTEVIDDRSLARLIRVLETV</sequence>
<organism evidence="1 2">
    <name type="scientific">Pseudogemmobacter lacusdianii</name>
    <dbReference type="NCBI Taxonomy" id="3069608"/>
    <lineage>
        <taxon>Bacteria</taxon>
        <taxon>Pseudomonadati</taxon>
        <taxon>Pseudomonadota</taxon>
        <taxon>Alphaproteobacteria</taxon>
        <taxon>Rhodobacterales</taxon>
        <taxon>Paracoccaceae</taxon>
        <taxon>Pseudogemmobacter</taxon>
    </lineage>
</organism>
<name>A0ABU0VZG6_9RHOB</name>
<dbReference type="Proteomes" id="UP001239680">
    <property type="component" value="Unassembled WGS sequence"/>
</dbReference>
<keyword evidence="2" id="KW-1185">Reference proteome</keyword>
<protein>
    <submittedName>
        <fullName evidence="1">Transposase</fullName>
    </submittedName>
</protein>
<evidence type="ECO:0000313" key="1">
    <source>
        <dbReference type="EMBL" id="MDQ2067144.1"/>
    </source>
</evidence>
<dbReference type="Pfam" id="PF01527">
    <property type="entry name" value="HTH_Tnp_1"/>
    <property type="match status" value="1"/>
</dbReference>
<dbReference type="SUPFAM" id="SSF48295">
    <property type="entry name" value="TrpR-like"/>
    <property type="match status" value="1"/>
</dbReference>
<comment type="caution">
    <text evidence="1">The sequence shown here is derived from an EMBL/GenBank/DDBJ whole genome shotgun (WGS) entry which is preliminary data.</text>
</comment>
<accession>A0ABU0VZG6</accession>